<keyword evidence="3" id="KW-0067">ATP-binding</keyword>
<dbReference type="GO" id="GO:0004713">
    <property type="term" value="F:protein tyrosine kinase activity"/>
    <property type="evidence" value="ECO:0007669"/>
    <property type="project" value="InterPro"/>
</dbReference>
<feature type="compositionally biased region" description="Low complexity" evidence="4">
    <location>
        <begin position="460"/>
        <end position="469"/>
    </location>
</feature>
<keyword evidence="6" id="KW-0418">Kinase</keyword>
<keyword evidence="2" id="KW-0547">Nucleotide-binding</keyword>
<proteinExistence type="inferred from homology"/>
<feature type="domain" description="Protein kinase" evidence="5">
    <location>
        <begin position="177"/>
        <end position="447"/>
    </location>
</feature>
<dbReference type="InterPro" id="IPR020635">
    <property type="entry name" value="Tyr_kinase_cat_dom"/>
</dbReference>
<dbReference type="Gene3D" id="1.10.510.10">
    <property type="entry name" value="Transferase(Phosphotransferase) domain 1"/>
    <property type="match status" value="2"/>
</dbReference>
<comment type="similarity">
    <text evidence="1">Belongs to the protein kinase superfamily. STE Ser/Thr protein kinase family. STE20 subfamily.</text>
</comment>
<evidence type="ECO:0000313" key="7">
    <source>
        <dbReference type="Proteomes" id="UP001362999"/>
    </source>
</evidence>
<dbReference type="PANTHER" id="PTHR45832">
    <property type="entry name" value="SERINE/THREONINE-PROTEIN KINASE SAMKA-RELATED-RELATED"/>
    <property type="match status" value="1"/>
</dbReference>
<dbReference type="AlphaFoldDB" id="A0AAW0EFR8"/>
<dbReference type="InterPro" id="IPR008266">
    <property type="entry name" value="Tyr_kinase_AS"/>
</dbReference>
<evidence type="ECO:0000259" key="5">
    <source>
        <dbReference type="PROSITE" id="PS50011"/>
    </source>
</evidence>
<dbReference type="InterPro" id="IPR000719">
    <property type="entry name" value="Prot_kinase_dom"/>
</dbReference>
<dbReference type="PANTHER" id="PTHR45832:SF22">
    <property type="entry name" value="SERINE_THREONINE-PROTEIN KINASE SAMKA-RELATED"/>
    <property type="match status" value="1"/>
</dbReference>
<evidence type="ECO:0000313" key="6">
    <source>
        <dbReference type="EMBL" id="KAK7063540.1"/>
    </source>
</evidence>
<dbReference type="InterPro" id="IPR001245">
    <property type="entry name" value="Ser-Thr/Tyr_kinase_cat_dom"/>
</dbReference>
<reference evidence="6 7" key="1">
    <citation type="journal article" date="2024" name="J Genomics">
        <title>Draft genome sequencing and assembly of Favolaschia claudopus CIRM-BRFM 2984 isolated from oak limbs.</title>
        <authorList>
            <person name="Navarro D."/>
            <person name="Drula E."/>
            <person name="Chaduli D."/>
            <person name="Cazenave R."/>
            <person name="Ahrendt S."/>
            <person name="Wang J."/>
            <person name="Lipzen A."/>
            <person name="Daum C."/>
            <person name="Barry K."/>
            <person name="Grigoriev I.V."/>
            <person name="Favel A."/>
            <person name="Rosso M.N."/>
            <person name="Martin F."/>
        </authorList>
    </citation>
    <scope>NUCLEOTIDE SEQUENCE [LARGE SCALE GENOMIC DNA]</scope>
    <source>
        <strain evidence="6 7">CIRM-BRFM 2984</strain>
    </source>
</reference>
<dbReference type="PROSITE" id="PS00109">
    <property type="entry name" value="PROTEIN_KINASE_TYR"/>
    <property type="match status" value="2"/>
</dbReference>
<evidence type="ECO:0000256" key="4">
    <source>
        <dbReference type="SAM" id="MobiDB-lite"/>
    </source>
</evidence>
<dbReference type="Gene3D" id="3.30.200.20">
    <property type="entry name" value="Phosphorylase Kinase, domain 1"/>
    <property type="match status" value="1"/>
</dbReference>
<name>A0AAW0EFR8_9AGAR</name>
<dbReference type="Pfam" id="PF07714">
    <property type="entry name" value="PK_Tyr_Ser-Thr"/>
    <property type="match status" value="1"/>
</dbReference>
<dbReference type="SMART" id="SM00219">
    <property type="entry name" value="TyrKc"/>
    <property type="match status" value="2"/>
</dbReference>
<organism evidence="6 7">
    <name type="scientific">Favolaschia claudopus</name>
    <dbReference type="NCBI Taxonomy" id="2862362"/>
    <lineage>
        <taxon>Eukaryota</taxon>
        <taxon>Fungi</taxon>
        <taxon>Dikarya</taxon>
        <taxon>Basidiomycota</taxon>
        <taxon>Agaricomycotina</taxon>
        <taxon>Agaricomycetes</taxon>
        <taxon>Agaricomycetidae</taxon>
        <taxon>Agaricales</taxon>
        <taxon>Marasmiineae</taxon>
        <taxon>Mycenaceae</taxon>
        <taxon>Favolaschia</taxon>
    </lineage>
</organism>
<feature type="region of interest" description="Disordered" evidence="4">
    <location>
        <begin position="449"/>
        <end position="477"/>
    </location>
</feature>
<dbReference type="Pfam" id="PF00069">
    <property type="entry name" value="Pkinase"/>
    <property type="match status" value="1"/>
</dbReference>
<dbReference type="GO" id="GO:0005524">
    <property type="term" value="F:ATP binding"/>
    <property type="evidence" value="ECO:0007669"/>
    <property type="project" value="UniProtKB-KW"/>
</dbReference>
<evidence type="ECO:0000256" key="3">
    <source>
        <dbReference type="ARBA" id="ARBA00022840"/>
    </source>
</evidence>
<protein>
    <submittedName>
        <fullName evidence="6">Kinase-like protein</fullName>
    </submittedName>
</protein>
<evidence type="ECO:0000256" key="1">
    <source>
        <dbReference type="ARBA" id="ARBA00008874"/>
    </source>
</evidence>
<dbReference type="Proteomes" id="UP001362999">
    <property type="component" value="Unassembled WGS sequence"/>
</dbReference>
<dbReference type="EMBL" id="JAWWNJ010000001">
    <property type="protein sequence ID" value="KAK7063540.1"/>
    <property type="molecule type" value="Genomic_DNA"/>
</dbReference>
<feature type="domain" description="Protein kinase" evidence="5">
    <location>
        <begin position="521"/>
        <end position="775"/>
    </location>
</feature>
<dbReference type="SUPFAM" id="SSF56112">
    <property type="entry name" value="Protein kinase-like (PK-like)"/>
    <property type="match status" value="2"/>
</dbReference>
<sequence>MLNSNDPRAPWTTLQVGPSSHCLVYESVFSLLLEVSDVADHQIRNTLESQYDTMAADLDDKVSAIIKSIDSRKNLLLVATALNIHDDARLRDALRADEQRIAQVFIPAIINSDSDRATVLNLDGQPAQNFLDVFQNTLERGFLVDKDDIFKTRKLILKLSEACDKLPSSLFISGVTGRNEYPIFSGGFGDIYQASYQDTRVALKRIRTFQRDVEQRRTRLQFCREALVWQQLRHPHILPFIGIDRHTFPSSLCMVSPWMENGTVLKYLNDHGRSHASRLLLEIAQGLEFLHSRNIVHGDLRGSNILITTEWTACLADFGLTSLSDATTATHTSHRAGSIRWMAPELIDPDRFGKKFLRTTATDVYAFGCVCLELYTGRPPFADLSEPASLLRVINGERPERPSGESALLDSMWDYINTFWAQDSAMRPDSTDLVRLMARKLSTMSRLPEQSLKPAVNVESTNTSNSSPAPSTPKKKPWKQFYQNAPVSSDANLPPGSEAEIAGRIQNLREIVSPEDPRTIYREVKQLGQGWSGPVYEAIEGVTWRRVVIAHNSLSTMQNPNILLAQISIMKELQHPNIFIFIASYLVEPEELWLVTEYMEGCELSEILRNNKLAEDQMSGICLQTCQGLAYLHNLDVVHRDIRPDNIFVHFTGHIRIKGFGYCAKLSKSRPRRLSIAGNPHWMAPEVVKQEEYGVKVDIWSLGIVAIELTGLEDGPPYMEEEPLTVLYTIAANGAPTLKDPGELSAELRDFLERCLCGNVDRRASARELLSHAFLGKACDDSGLIPLTRFRESQMRLW</sequence>
<dbReference type="PROSITE" id="PS50011">
    <property type="entry name" value="PROTEIN_KINASE_DOM"/>
    <property type="match status" value="2"/>
</dbReference>
<keyword evidence="7" id="KW-1185">Reference proteome</keyword>
<comment type="caution">
    <text evidence="6">The sequence shown here is derived from an EMBL/GenBank/DDBJ whole genome shotgun (WGS) entry which is preliminary data.</text>
</comment>
<keyword evidence="6" id="KW-0808">Transferase</keyword>
<gene>
    <name evidence="6" type="ORF">R3P38DRAFT_2818974</name>
</gene>
<dbReference type="InterPro" id="IPR051931">
    <property type="entry name" value="PAK3-like"/>
</dbReference>
<evidence type="ECO:0000256" key="2">
    <source>
        <dbReference type="ARBA" id="ARBA00022741"/>
    </source>
</evidence>
<accession>A0AAW0EFR8</accession>
<dbReference type="InterPro" id="IPR011009">
    <property type="entry name" value="Kinase-like_dom_sf"/>
</dbReference>